<dbReference type="EMBL" id="JACJIQ010000011">
    <property type="protein sequence ID" value="MBA9078160.1"/>
    <property type="molecule type" value="Genomic_DNA"/>
</dbReference>
<dbReference type="InterPro" id="IPR025345">
    <property type="entry name" value="DUF4249"/>
</dbReference>
<evidence type="ECO:0000313" key="1">
    <source>
        <dbReference type="EMBL" id="MBA9078160.1"/>
    </source>
</evidence>
<dbReference type="RefSeq" id="WP_066838248.1">
    <property type="nucleotide sequence ID" value="NZ_JACJIQ010000011.1"/>
</dbReference>
<accession>A0A839GHS6</accession>
<dbReference type="Pfam" id="PF14054">
    <property type="entry name" value="DUF4249"/>
    <property type="match status" value="1"/>
</dbReference>
<comment type="caution">
    <text evidence="1">The sequence shown here is derived from an EMBL/GenBank/DDBJ whole genome shotgun (WGS) entry which is preliminary data.</text>
</comment>
<keyword evidence="2" id="KW-1185">Reference proteome</keyword>
<organism evidence="1 2">
    <name type="scientific">Rufibacter quisquiliarum</name>
    <dbReference type="NCBI Taxonomy" id="1549639"/>
    <lineage>
        <taxon>Bacteria</taxon>
        <taxon>Pseudomonadati</taxon>
        <taxon>Bacteroidota</taxon>
        <taxon>Cytophagia</taxon>
        <taxon>Cytophagales</taxon>
        <taxon>Hymenobacteraceae</taxon>
        <taxon>Rufibacter</taxon>
    </lineage>
</organism>
<reference evidence="1 2" key="1">
    <citation type="submission" date="2020-08" db="EMBL/GenBank/DDBJ databases">
        <title>Genomic Encyclopedia of Type Strains, Phase IV (KMG-IV): sequencing the most valuable type-strain genomes for metagenomic binning, comparative biology and taxonomic classification.</title>
        <authorList>
            <person name="Goeker M."/>
        </authorList>
    </citation>
    <scope>NUCLEOTIDE SEQUENCE [LARGE SCALE GENOMIC DNA]</scope>
    <source>
        <strain evidence="1 2">DSM 29854</strain>
    </source>
</reference>
<dbReference type="Proteomes" id="UP000563094">
    <property type="component" value="Unassembled WGS sequence"/>
</dbReference>
<gene>
    <name evidence="1" type="ORF">FHS90_002884</name>
</gene>
<proteinExistence type="predicted"/>
<sequence>MKKLVYCLCFYFALVVLPGCVEEYTLPEQATNLKLLVVNGSLNVEQGIGLVQLSRTHDLSEADKAPVPETNASVAVEAETLEKFQLRESVPGIYSKSGIALQYGKKFRLRIKTVEGKEYVSDFVATTKTPPISEVAWGVEGDKIQVKVSTQDFTNNTKYYRWEYEETYEYQSLLPSFYKIENNEVVPRAEHEKIQFCWKNQSSTRILVNSTDQLEQSNVNNYILVSQSGGGILFNHRYSILVKQYSISQAEYDYWRMLQKNTEAVGSLFDAQPSYVSGNLTCTTNPEEPVFGYFSVQSISEKRIFISASELRQFNFQKEPLPLCESMRVGKAQLPQYEFSSLIIDVDESGPEPMYIMAKNECIDCRLKGGSTIKPDFW</sequence>
<dbReference type="AlphaFoldDB" id="A0A839GHS6"/>
<evidence type="ECO:0008006" key="3">
    <source>
        <dbReference type="Google" id="ProtNLM"/>
    </source>
</evidence>
<evidence type="ECO:0000313" key="2">
    <source>
        <dbReference type="Proteomes" id="UP000563094"/>
    </source>
</evidence>
<protein>
    <recommendedName>
        <fullName evidence="3">DUF4249 domain-containing protein</fullName>
    </recommendedName>
</protein>
<name>A0A839GHS6_9BACT</name>